<sequence>MEIKKMYINGQWTQGSPGTTSDVVNPFNGDILCRIWESSIEDTREAIKAAKNAFYTTREWRDMDVEARSRVLLKVAELIEENQEEMAAMETQNMGKPLRESLIDIADGAGTFRYYAGLIQAPQGGVCSVSKSSGEIHSITVREPVGVCAQITPWNYPFTMAAWKLAPALAAGNTVVFKPSHKTPLTTIRLFELLEEAGLPKGTANLVLGGSVIGCELGESMDVDMLTFTGSTKVGQSLQRLAAGNMKKLGFELGGKSPNVIFADADIDGAVEWAMMGIFYNQGEVCSSGSRIFVEDSVKDEFMEKFVKKTKALTLGDPMKDPDMGPLVTKEHMDRVLEYIKIGRDEGAKVVCGGERYTDGECADGYFVLPTIFDQCSPDMRIVREEIFGPVATVQSFSSEKEAVAMANDTCYGLAGAVFTSDSAKAMRVIKEIRAGITWINCYNLGYNQTPWGGYKMSGTGRELGIYGLEEYQEVKQIHMNLNPGPVGWYVNS</sequence>
<keyword evidence="2 4" id="KW-0560">Oxidoreductase</keyword>
<name>A0A1M4TA05_9CLOT</name>
<dbReference type="OrthoDB" id="9762913at2"/>
<dbReference type="FunFam" id="3.40.605.10:FF:000001">
    <property type="entry name" value="Aldehyde dehydrogenase 1"/>
    <property type="match status" value="1"/>
</dbReference>
<evidence type="ECO:0000256" key="2">
    <source>
        <dbReference type="ARBA" id="ARBA00023002"/>
    </source>
</evidence>
<dbReference type="InterPro" id="IPR016163">
    <property type="entry name" value="Ald_DH_C"/>
</dbReference>
<comment type="similarity">
    <text evidence="1 4">Belongs to the aldehyde dehydrogenase family.</text>
</comment>
<dbReference type="Gene3D" id="3.40.605.10">
    <property type="entry name" value="Aldehyde Dehydrogenase, Chain A, domain 1"/>
    <property type="match status" value="1"/>
</dbReference>
<dbReference type="RefSeq" id="WP_072848690.1">
    <property type="nucleotide sequence ID" value="NZ_FQVI01000001.1"/>
</dbReference>
<gene>
    <name evidence="6" type="ORF">SAMN02745158_00493</name>
</gene>
<reference evidence="6 7" key="1">
    <citation type="submission" date="2016-11" db="EMBL/GenBank/DDBJ databases">
        <authorList>
            <person name="Jaros S."/>
            <person name="Januszkiewicz K."/>
            <person name="Wedrychowicz H."/>
        </authorList>
    </citation>
    <scope>NUCLEOTIDE SEQUENCE [LARGE SCALE GENOMIC DNA]</scope>
    <source>
        <strain evidence="6 7">DSM 17459</strain>
    </source>
</reference>
<dbReference type="GO" id="GO:0016620">
    <property type="term" value="F:oxidoreductase activity, acting on the aldehyde or oxo group of donors, NAD or NADP as acceptor"/>
    <property type="evidence" value="ECO:0007669"/>
    <property type="project" value="InterPro"/>
</dbReference>
<evidence type="ECO:0000256" key="1">
    <source>
        <dbReference type="ARBA" id="ARBA00009986"/>
    </source>
</evidence>
<dbReference type="InterPro" id="IPR029510">
    <property type="entry name" value="Ald_DH_CS_GLU"/>
</dbReference>
<keyword evidence="7" id="KW-1185">Reference proteome</keyword>
<dbReference type="Proteomes" id="UP000184245">
    <property type="component" value="Unassembled WGS sequence"/>
</dbReference>
<organism evidence="6 7">
    <name type="scientific">Lactonifactor longoviformis DSM 17459</name>
    <dbReference type="NCBI Taxonomy" id="1122155"/>
    <lineage>
        <taxon>Bacteria</taxon>
        <taxon>Bacillati</taxon>
        <taxon>Bacillota</taxon>
        <taxon>Clostridia</taxon>
        <taxon>Eubacteriales</taxon>
        <taxon>Clostridiaceae</taxon>
        <taxon>Lactonifactor</taxon>
    </lineage>
</organism>
<feature type="active site" evidence="3">
    <location>
        <position position="252"/>
    </location>
</feature>
<evidence type="ECO:0000259" key="5">
    <source>
        <dbReference type="Pfam" id="PF00171"/>
    </source>
</evidence>
<dbReference type="Gene3D" id="3.40.309.10">
    <property type="entry name" value="Aldehyde Dehydrogenase, Chain A, domain 2"/>
    <property type="match status" value="1"/>
</dbReference>
<dbReference type="InterPro" id="IPR016162">
    <property type="entry name" value="Ald_DH_N"/>
</dbReference>
<dbReference type="PROSITE" id="PS00687">
    <property type="entry name" value="ALDEHYDE_DEHYDR_GLU"/>
    <property type="match status" value="1"/>
</dbReference>
<dbReference type="EMBL" id="FQVI01000001">
    <property type="protein sequence ID" value="SHE41184.1"/>
    <property type="molecule type" value="Genomic_DNA"/>
</dbReference>
<dbReference type="STRING" id="1122155.SAMN02745158_00493"/>
<proteinExistence type="inferred from homology"/>
<dbReference type="InterPro" id="IPR016161">
    <property type="entry name" value="Ald_DH/histidinol_DH"/>
</dbReference>
<dbReference type="InterPro" id="IPR015590">
    <property type="entry name" value="Aldehyde_DH_dom"/>
</dbReference>
<evidence type="ECO:0000256" key="3">
    <source>
        <dbReference type="PROSITE-ProRule" id="PRU10007"/>
    </source>
</evidence>
<protein>
    <submittedName>
        <fullName evidence="6">Aldehyde dehydrogenase (Acceptor)</fullName>
    </submittedName>
</protein>
<evidence type="ECO:0000313" key="7">
    <source>
        <dbReference type="Proteomes" id="UP000184245"/>
    </source>
</evidence>
<dbReference type="FunFam" id="3.40.309.10:FF:000012">
    <property type="entry name" value="Betaine aldehyde dehydrogenase"/>
    <property type="match status" value="1"/>
</dbReference>
<dbReference type="Pfam" id="PF00171">
    <property type="entry name" value="Aldedh"/>
    <property type="match status" value="1"/>
</dbReference>
<dbReference type="AlphaFoldDB" id="A0A1M4TA05"/>
<dbReference type="PANTHER" id="PTHR11699">
    <property type="entry name" value="ALDEHYDE DEHYDROGENASE-RELATED"/>
    <property type="match status" value="1"/>
</dbReference>
<evidence type="ECO:0000256" key="4">
    <source>
        <dbReference type="RuleBase" id="RU003345"/>
    </source>
</evidence>
<accession>A0A1M4TA05</accession>
<dbReference type="SUPFAM" id="SSF53720">
    <property type="entry name" value="ALDH-like"/>
    <property type="match status" value="1"/>
</dbReference>
<evidence type="ECO:0000313" key="6">
    <source>
        <dbReference type="EMBL" id="SHE41184.1"/>
    </source>
</evidence>
<feature type="domain" description="Aldehyde dehydrogenase" evidence="5">
    <location>
        <begin position="12"/>
        <end position="478"/>
    </location>
</feature>